<evidence type="ECO:0000256" key="2">
    <source>
        <dbReference type="ARBA" id="ARBA00022857"/>
    </source>
</evidence>
<comment type="caution">
    <text evidence="4">The sequence shown here is derived from an EMBL/GenBank/DDBJ whole genome shotgun (WGS) entry which is preliminary data.</text>
</comment>
<feature type="domain" description="NmrA-like" evidence="3">
    <location>
        <begin position="5"/>
        <end position="247"/>
    </location>
</feature>
<dbReference type="InterPro" id="IPR008030">
    <property type="entry name" value="NmrA-like"/>
</dbReference>
<dbReference type="EMBL" id="JAGPYM010000012">
    <property type="protein sequence ID" value="KAH6888441.1"/>
    <property type="molecule type" value="Genomic_DNA"/>
</dbReference>
<evidence type="ECO:0000313" key="5">
    <source>
        <dbReference type="Proteomes" id="UP000777438"/>
    </source>
</evidence>
<dbReference type="Pfam" id="PF05368">
    <property type="entry name" value="NmrA"/>
    <property type="match status" value="1"/>
</dbReference>
<gene>
    <name evidence="4" type="ORF">B0T10DRAFT_514152</name>
</gene>
<proteinExistence type="inferred from homology"/>
<dbReference type="PANTHER" id="PTHR42748:SF7">
    <property type="entry name" value="NMRA LIKE REDOX SENSOR 1-RELATED"/>
    <property type="match status" value="1"/>
</dbReference>
<dbReference type="InterPro" id="IPR036291">
    <property type="entry name" value="NAD(P)-bd_dom_sf"/>
</dbReference>
<evidence type="ECO:0000313" key="4">
    <source>
        <dbReference type="EMBL" id="KAH6888441.1"/>
    </source>
</evidence>
<evidence type="ECO:0000256" key="1">
    <source>
        <dbReference type="ARBA" id="ARBA00006328"/>
    </source>
</evidence>
<dbReference type="InterPro" id="IPR051164">
    <property type="entry name" value="NmrA-like_oxidored"/>
</dbReference>
<name>A0A9P8W2F9_9HYPO</name>
<dbReference type="AlphaFoldDB" id="A0A9P8W2F9"/>
<accession>A0A9P8W2F9</accession>
<organism evidence="4 5">
    <name type="scientific">Thelonectria olida</name>
    <dbReference type="NCBI Taxonomy" id="1576542"/>
    <lineage>
        <taxon>Eukaryota</taxon>
        <taxon>Fungi</taxon>
        <taxon>Dikarya</taxon>
        <taxon>Ascomycota</taxon>
        <taxon>Pezizomycotina</taxon>
        <taxon>Sordariomycetes</taxon>
        <taxon>Hypocreomycetidae</taxon>
        <taxon>Hypocreales</taxon>
        <taxon>Nectriaceae</taxon>
        <taxon>Thelonectria</taxon>
    </lineage>
</organism>
<sequence length="306" mass="33363">MATYLITQATGKQSQWTITHLLAAGAKIHAVVRNPQSIPPVLKDPAVTVFKGESKNFEEILQAAKGCKGVFLNTFPIPGLEAQQAKAVVDACKEAGVESIVASTTMCTGNKSLWDDALIDEYDLRGYYTSKSAVEDTVREAGFKAYTILRPGFIHFDYLVPNAYGNFPRLPTHKELDHAFDDGARMPHTDAHDIGKYAAAALQDPAKFGGQELALAKENLTVEEVRDILVKVSGRDVRVRKRTPEEIEAAKATVVGQRFQLWASGKDFSSVVAAAEEVQAKFGIPFNSLETALQREKAALLECLPA</sequence>
<dbReference type="Gene3D" id="3.40.50.720">
    <property type="entry name" value="NAD(P)-binding Rossmann-like Domain"/>
    <property type="match status" value="1"/>
</dbReference>
<evidence type="ECO:0000259" key="3">
    <source>
        <dbReference type="Pfam" id="PF05368"/>
    </source>
</evidence>
<keyword evidence="5" id="KW-1185">Reference proteome</keyword>
<dbReference type="SUPFAM" id="SSF51735">
    <property type="entry name" value="NAD(P)-binding Rossmann-fold domains"/>
    <property type="match status" value="1"/>
</dbReference>
<dbReference type="Proteomes" id="UP000777438">
    <property type="component" value="Unassembled WGS sequence"/>
</dbReference>
<protein>
    <submittedName>
        <fullName evidence="4">NmrA family protein</fullName>
    </submittedName>
</protein>
<keyword evidence="2" id="KW-0521">NADP</keyword>
<dbReference type="PANTHER" id="PTHR42748">
    <property type="entry name" value="NITROGEN METABOLITE REPRESSION PROTEIN NMRA FAMILY MEMBER"/>
    <property type="match status" value="1"/>
</dbReference>
<comment type="similarity">
    <text evidence="1">Belongs to the NmrA-type oxidoreductase family.</text>
</comment>
<reference evidence="4 5" key="1">
    <citation type="journal article" date="2021" name="Nat. Commun.">
        <title>Genetic determinants of endophytism in the Arabidopsis root mycobiome.</title>
        <authorList>
            <person name="Mesny F."/>
            <person name="Miyauchi S."/>
            <person name="Thiergart T."/>
            <person name="Pickel B."/>
            <person name="Atanasova L."/>
            <person name="Karlsson M."/>
            <person name="Huettel B."/>
            <person name="Barry K.W."/>
            <person name="Haridas S."/>
            <person name="Chen C."/>
            <person name="Bauer D."/>
            <person name="Andreopoulos W."/>
            <person name="Pangilinan J."/>
            <person name="LaButti K."/>
            <person name="Riley R."/>
            <person name="Lipzen A."/>
            <person name="Clum A."/>
            <person name="Drula E."/>
            <person name="Henrissat B."/>
            <person name="Kohler A."/>
            <person name="Grigoriev I.V."/>
            <person name="Martin F.M."/>
            <person name="Hacquard S."/>
        </authorList>
    </citation>
    <scope>NUCLEOTIDE SEQUENCE [LARGE SCALE GENOMIC DNA]</scope>
    <source>
        <strain evidence="4 5">MPI-CAGE-CH-0241</strain>
    </source>
</reference>
<dbReference type="OrthoDB" id="3358371at2759"/>